<evidence type="ECO:0000256" key="9">
    <source>
        <dbReference type="ARBA" id="ARBA00052428"/>
    </source>
</evidence>
<accession>A0A8C2P511</accession>
<evidence type="ECO:0000256" key="6">
    <source>
        <dbReference type="ARBA" id="ARBA00023128"/>
    </source>
</evidence>
<reference evidence="19" key="2">
    <citation type="submission" date="2025-08" db="UniProtKB">
        <authorList>
            <consortium name="Ensembl"/>
        </authorList>
    </citation>
    <scope>IDENTIFICATION</scope>
</reference>
<dbReference type="InterPro" id="IPR004562">
    <property type="entry name" value="LipoylTrfase_LipoateP_Ligase"/>
</dbReference>
<dbReference type="PANTHER" id="PTHR12561">
    <property type="entry name" value="LIPOATE-PROTEIN LIGASE"/>
    <property type="match status" value="1"/>
</dbReference>
<keyword evidence="7" id="KW-0012">Acyltransferase</keyword>
<dbReference type="InterPro" id="IPR004143">
    <property type="entry name" value="BPL_LPL_catalytic"/>
</dbReference>
<sequence>MTAIIRKGVASLFPTGLGVKQRAPQDSPSHRKPSATPPPAASGAPPRAGLGGWQSGRMRGWLVFRSHAYLAHGPARGVGATGSSSMLIPFSMKNCFQLLCNFKVPAAGFKNTVKSGLILQSISNDVYHNLAVEDWIHDHMNLEGKPVLFLWRNSPTVVIGRHQNPWQECNLNLMREEGVKLARRRSGGGTVYHDMGNINLTFFTTKKKYDRMENLKLVVRALKAVQPHLDVQATERFDLLLDGQFKISGTASKIGRNAAYHHCTLLCSTDGTFLSSLLKSPYQGIRSNATASTPAFVKNLMEKDPTLTCEVVINAVATEYAASHQIDNHIHLINPTDETVFPGINGKARELQTWEWVYGKTPKFSVDTSFTVSHEQSHLEIKVFIDVKNGRIEVCNIEAPDHWLPLEICDQLNASLIGSKFCPIETTVLTSLLHRTYPGDDELHSKWNILCEKIKGIM</sequence>
<dbReference type="FunFam" id="3.30.930.10:FF:000045">
    <property type="entry name" value="lipoyltransferase 1, mitochondrial"/>
    <property type="match status" value="1"/>
</dbReference>
<evidence type="ECO:0000256" key="5">
    <source>
        <dbReference type="ARBA" id="ARBA00022946"/>
    </source>
</evidence>
<evidence type="ECO:0000256" key="16">
    <source>
        <dbReference type="ARBA" id="ARBA00083292"/>
    </source>
</evidence>
<evidence type="ECO:0000256" key="13">
    <source>
        <dbReference type="ARBA" id="ARBA00077230"/>
    </source>
</evidence>
<proteinExistence type="inferred from homology"/>
<dbReference type="Gene3D" id="3.30.930.10">
    <property type="entry name" value="Bira Bifunctional Protein, Domain 2"/>
    <property type="match status" value="1"/>
</dbReference>
<evidence type="ECO:0000256" key="3">
    <source>
        <dbReference type="ARBA" id="ARBA00008242"/>
    </source>
</evidence>
<evidence type="ECO:0000256" key="1">
    <source>
        <dbReference type="ARBA" id="ARBA00004173"/>
    </source>
</evidence>
<feature type="domain" description="BPL/LPL catalytic" evidence="18">
    <location>
        <begin position="142"/>
        <end position="328"/>
    </location>
</feature>
<dbReference type="GO" id="GO:0009249">
    <property type="term" value="P:protein lipoylation"/>
    <property type="evidence" value="ECO:0007669"/>
    <property type="project" value="InterPro"/>
</dbReference>
<dbReference type="Pfam" id="PF21948">
    <property type="entry name" value="LplA-B_cat"/>
    <property type="match status" value="1"/>
</dbReference>
<evidence type="ECO:0000256" key="15">
    <source>
        <dbReference type="ARBA" id="ARBA00081636"/>
    </source>
</evidence>
<comment type="subcellular location">
    <subcellularLocation>
        <location evidence="1">Mitochondrion</location>
    </subcellularLocation>
</comment>
<comment type="catalytic activity">
    <reaction evidence="8">
        <text>N(6)-[(R)-lipoyl]-L-lysyl-[glycine-cleavage complex H protein] + L-lysyl-[lipoyl-carrier protein] = L-lysyl-[glycine-cleavage complex H protein] + N(6)-[(R)-lipoyl]-L-lysyl-[lipoyl-carrier protein]</text>
        <dbReference type="Rhea" id="RHEA:16413"/>
        <dbReference type="Rhea" id="RHEA-COMP:10494"/>
        <dbReference type="Rhea" id="RHEA-COMP:10500"/>
        <dbReference type="Rhea" id="RHEA-COMP:10501"/>
        <dbReference type="Rhea" id="RHEA-COMP:10502"/>
        <dbReference type="ChEBI" id="CHEBI:29969"/>
        <dbReference type="ChEBI" id="CHEBI:83099"/>
        <dbReference type="EC" id="2.3.1.200"/>
    </reaction>
    <physiologicalReaction direction="left-to-right" evidence="8">
        <dbReference type="Rhea" id="RHEA:16414"/>
    </physiologicalReaction>
</comment>
<feature type="region of interest" description="Disordered" evidence="17">
    <location>
        <begin position="16"/>
        <end position="49"/>
    </location>
</feature>
<dbReference type="SUPFAM" id="SSF55681">
    <property type="entry name" value="Class II aaRS and biotin synthetases"/>
    <property type="match status" value="1"/>
</dbReference>
<comment type="similarity">
    <text evidence="3">Belongs to the LplA family.</text>
</comment>
<dbReference type="PROSITE" id="PS51733">
    <property type="entry name" value="BPL_LPL_CATALYTIC"/>
    <property type="match status" value="1"/>
</dbReference>
<evidence type="ECO:0000256" key="17">
    <source>
        <dbReference type="SAM" id="MobiDB-lite"/>
    </source>
</evidence>
<dbReference type="FunFam" id="3.30.390.50:FF:000005">
    <property type="entry name" value="Lipoyltransferase 1, mitochondrial"/>
    <property type="match status" value="1"/>
</dbReference>
<dbReference type="Gene3D" id="3.30.390.50">
    <property type="entry name" value="CO dehydrogenase flavoprotein, C-terminal domain"/>
    <property type="match status" value="1"/>
</dbReference>
<dbReference type="InterPro" id="IPR045864">
    <property type="entry name" value="aa-tRNA-synth_II/BPL/LPL"/>
</dbReference>
<comment type="pathway">
    <text evidence="2">Protein modification; protein lipoylation via exogenous pathway; protein N(6)-(lipoyl)lysine from lipoate: step 2/2.</text>
</comment>
<evidence type="ECO:0000256" key="10">
    <source>
        <dbReference type="ARBA" id="ARBA00055110"/>
    </source>
</evidence>
<dbReference type="PANTHER" id="PTHR12561:SF3">
    <property type="entry name" value="LIPOYLTRANSFERASE 1, MITOCHONDRIAL"/>
    <property type="match status" value="1"/>
</dbReference>
<evidence type="ECO:0000256" key="11">
    <source>
        <dbReference type="ARBA" id="ARBA00066356"/>
    </source>
</evidence>
<evidence type="ECO:0000256" key="12">
    <source>
        <dbReference type="ARBA" id="ARBA00071354"/>
    </source>
</evidence>
<dbReference type="UniPathway" id="UPA00537">
    <property type="reaction ID" value="UER00595"/>
</dbReference>
<evidence type="ECO:0000256" key="7">
    <source>
        <dbReference type="ARBA" id="ARBA00023315"/>
    </source>
</evidence>
<evidence type="ECO:0000256" key="2">
    <source>
        <dbReference type="ARBA" id="ARBA00005085"/>
    </source>
</evidence>
<dbReference type="EC" id="2.3.1.200" evidence="11"/>
<keyword evidence="5" id="KW-0809">Transit peptide</keyword>
<reference evidence="19" key="1">
    <citation type="submission" date="2019-03" db="EMBL/GenBank/DDBJ databases">
        <title>Genome sequencing and reference-guided assembly of Black Bengal Goat (Capra hircus).</title>
        <authorList>
            <person name="Siddiki A.Z."/>
            <person name="Baten A."/>
            <person name="Billah M."/>
            <person name="Alam M.A.U."/>
            <person name="Shawrob K.S.M."/>
            <person name="Saha S."/>
            <person name="Chowdhury M."/>
            <person name="Rahman A.H."/>
            <person name="Stear M."/>
            <person name="Miah G."/>
            <person name="Das G.B."/>
            <person name="Hossain M.M."/>
            <person name="Kumkum M."/>
            <person name="Islam M.S."/>
            <person name="Mollah A.M."/>
            <person name="Ahsan A."/>
            <person name="Tusar F."/>
            <person name="Khan M.K.I."/>
        </authorList>
    </citation>
    <scope>NUCLEOTIDE SEQUENCE [LARGE SCALE GENOMIC DNA]</scope>
</reference>
<dbReference type="GO" id="GO:0017118">
    <property type="term" value="F:lipoyltransferase activity"/>
    <property type="evidence" value="ECO:0007669"/>
    <property type="project" value="TreeGrafter"/>
</dbReference>
<dbReference type="CDD" id="cd16443">
    <property type="entry name" value="LplA"/>
    <property type="match status" value="1"/>
</dbReference>
<dbReference type="AlphaFoldDB" id="A0A8C2P511"/>
<name>A0A8C2P511_CAPHI</name>
<evidence type="ECO:0000256" key="4">
    <source>
        <dbReference type="ARBA" id="ARBA00022679"/>
    </source>
</evidence>
<protein>
    <recommendedName>
        <fullName evidence="12">Lipoyl amidotransferase LIPT1, mitochondrial</fullName>
        <ecNumber evidence="11">2.3.1.200</ecNumber>
    </recommendedName>
    <alternativeName>
        <fullName evidence="15">Lipoate biosynthesis protein</fullName>
    </alternativeName>
    <alternativeName>
        <fullName evidence="13">Lipoate-protein ligase</fullName>
    </alternativeName>
    <alternativeName>
        <fullName evidence="16">Lipoyl ligase</fullName>
    </alternativeName>
    <alternativeName>
        <fullName evidence="14">Lipoyltransferase 1</fullName>
    </alternativeName>
</protein>
<evidence type="ECO:0000256" key="14">
    <source>
        <dbReference type="ARBA" id="ARBA00079837"/>
    </source>
</evidence>
<dbReference type="Ensembl" id="ENSCHIT00010020920.1">
    <property type="protein sequence ID" value="ENSCHIP00010014855.1"/>
    <property type="gene ID" value="ENSCHIG00010010913.1"/>
</dbReference>
<evidence type="ECO:0000259" key="18">
    <source>
        <dbReference type="PROSITE" id="PS51733"/>
    </source>
</evidence>
<dbReference type="NCBIfam" id="TIGR00545">
    <property type="entry name" value="lipoyltrans"/>
    <property type="match status" value="1"/>
</dbReference>
<dbReference type="GO" id="GO:0005739">
    <property type="term" value="C:mitochondrion"/>
    <property type="evidence" value="ECO:0007669"/>
    <property type="project" value="UniProtKB-SubCell"/>
</dbReference>
<keyword evidence="4" id="KW-0808">Transferase</keyword>
<organism evidence="19">
    <name type="scientific">Capra hircus</name>
    <name type="common">Goat</name>
    <dbReference type="NCBI Taxonomy" id="9925"/>
    <lineage>
        <taxon>Eukaryota</taxon>
        <taxon>Metazoa</taxon>
        <taxon>Chordata</taxon>
        <taxon>Craniata</taxon>
        <taxon>Vertebrata</taxon>
        <taxon>Euteleostomi</taxon>
        <taxon>Mammalia</taxon>
        <taxon>Eutheria</taxon>
        <taxon>Laurasiatheria</taxon>
        <taxon>Artiodactyla</taxon>
        <taxon>Ruminantia</taxon>
        <taxon>Pecora</taxon>
        <taxon>Bovidae</taxon>
        <taxon>Caprinae</taxon>
        <taxon>Capra</taxon>
    </lineage>
</organism>
<keyword evidence="6" id="KW-0496">Mitochondrion</keyword>
<comment type="catalytic activity">
    <reaction evidence="9">
        <text>(R)-lipoyl-5'-AMP + L-lysyl-[lipoyl-carrier protein] = N(6)-[(R)-lipoyl]-L-lysyl-[lipoyl-carrier protein] + AMP + 2 H(+)</text>
        <dbReference type="Rhea" id="RHEA:20473"/>
        <dbReference type="Rhea" id="RHEA-COMP:10500"/>
        <dbReference type="Rhea" id="RHEA-COMP:10502"/>
        <dbReference type="ChEBI" id="CHEBI:15378"/>
        <dbReference type="ChEBI" id="CHEBI:29969"/>
        <dbReference type="ChEBI" id="CHEBI:83091"/>
        <dbReference type="ChEBI" id="CHEBI:83099"/>
        <dbReference type="ChEBI" id="CHEBI:456215"/>
    </reaction>
</comment>
<evidence type="ECO:0000256" key="8">
    <source>
        <dbReference type="ARBA" id="ARBA00051275"/>
    </source>
</evidence>
<comment type="function">
    <text evidence="10">Lipoyl amidotransferase that catalyzes the transfer of lipoyl moieties from lipoyl-protein H of the glycine cleavage system (lipoyl-GCSH) to E2 subunits of the pyruvate dehydrogenase complex (PDCE2). Unable to catalyze the transfer of octanoyl from octanoyl-GCSH to PDCE2. In vitro, it is also able to catalyze the transfer of the lipoyl group from lipoyl-AMP to the specific lysine residue of lipoyl domains of lipoate-dependent enzymes but this reaction may not be physiologically relevant.</text>
</comment>
<evidence type="ECO:0000313" key="19">
    <source>
        <dbReference type="Ensembl" id="ENSCHIP00010014855.1"/>
    </source>
</evidence>